<feature type="domain" description="SIAH-type" evidence="12">
    <location>
        <begin position="67"/>
        <end position="125"/>
    </location>
</feature>
<protein>
    <recommendedName>
        <fullName evidence="10">E3 ubiquitin-protein ligase</fullName>
        <ecNumber evidence="10">2.3.2.27</ecNumber>
    </recommendedName>
</protein>
<evidence type="ECO:0000256" key="5">
    <source>
        <dbReference type="ARBA" id="ARBA00022723"/>
    </source>
</evidence>
<comment type="pathway">
    <text evidence="2 10">Protein modification; protein ubiquitination.</text>
</comment>
<dbReference type="InterPro" id="IPR018121">
    <property type="entry name" value="7-in-absentia-prot_TRAF-dom"/>
</dbReference>
<evidence type="ECO:0000256" key="6">
    <source>
        <dbReference type="ARBA" id="ARBA00022771"/>
    </source>
</evidence>
<dbReference type="UniPathway" id="UPA00143"/>
<dbReference type="InterPro" id="IPR013083">
    <property type="entry name" value="Znf_RING/FYVE/PHD"/>
</dbReference>
<dbReference type="GO" id="GO:0008270">
    <property type="term" value="F:zinc ion binding"/>
    <property type="evidence" value="ECO:0007669"/>
    <property type="project" value="UniProtKB-KW"/>
</dbReference>
<gene>
    <name evidence="13" type="primary">AUGUSTUS-3.0.2_33791</name>
    <name evidence="13" type="ORF">TcasGA2_TC033791</name>
</gene>
<dbReference type="Pfam" id="PF03145">
    <property type="entry name" value="Sina_TRAF"/>
    <property type="match status" value="1"/>
</dbReference>
<dbReference type="GO" id="GO:0005737">
    <property type="term" value="C:cytoplasm"/>
    <property type="evidence" value="ECO:0000318"/>
    <property type="project" value="GO_Central"/>
</dbReference>
<comment type="similarity">
    <text evidence="3 10">Belongs to the SINA (Seven in absentia) family.</text>
</comment>
<comment type="catalytic activity">
    <reaction evidence="1 10">
        <text>S-ubiquitinyl-[E2 ubiquitin-conjugating enzyme]-L-cysteine + [acceptor protein]-L-lysine = [E2 ubiquitin-conjugating enzyme]-L-cysteine + N(6)-ubiquitinyl-[acceptor protein]-L-lysine.</text>
        <dbReference type="EC" id="2.3.2.27"/>
    </reaction>
</comment>
<dbReference type="AlphaFoldDB" id="A0A139WEW0"/>
<organism evidence="13 14">
    <name type="scientific">Tribolium castaneum</name>
    <name type="common">Red flour beetle</name>
    <dbReference type="NCBI Taxonomy" id="7070"/>
    <lineage>
        <taxon>Eukaryota</taxon>
        <taxon>Metazoa</taxon>
        <taxon>Ecdysozoa</taxon>
        <taxon>Arthropoda</taxon>
        <taxon>Hexapoda</taxon>
        <taxon>Insecta</taxon>
        <taxon>Pterygota</taxon>
        <taxon>Neoptera</taxon>
        <taxon>Endopterygota</taxon>
        <taxon>Coleoptera</taxon>
        <taxon>Polyphaga</taxon>
        <taxon>Cucujiformia</taxon>
        <taxon>Tenebrionidae</taxon>
        <taxon>Tenebrionidae incertae sedis</taxon>
        <taxon>Tribolium</taxon>
    </lineage>
</organism>
<feature type="compositionally biased region" description="Basic residues" evidence="11">
    <location>
        <begin position="288"/>
        <end position="302"/>
    </location>
</feature>
<keyword evidence="7 10" id="KW-0833">Ubl conjugation pathway</keyword>
<dbReference type="GO" id="GO:0016567">
    <property type="term" value="P:protein ubiquitination"/>
    <property type="evidence" value="ECO:0007669"/>
    <property type="project" value="UniProtKB-UniPathway"/>
</dbReference>
<evidence type="ECO:0000256" key="9">
    <source>
        <dbReference type="PROSITE-ProRule" id="PRU00455"/>
    </source>
</evidence>
<dbReference type="InParanoid" id="A0A139WEW0"/>
<keyword evidence="5 10" id="KW-0479">Metal-binding</keyword>
<comment type="domain">
    <text evidence="10">The SBD domain (substrate-binding domain) mediates the interaction with substrate proteins. It is related to the TRAF family.</text>
</comment>
<dbReference type="Gene3D" id="3.30.40.10">
    <property type="entry name" value="Zinc/RING finger domain, C3HC4 (zinc finger)"/>
    <property type="match status" value="2"/>
</dbReference>
<feature type="compositionally biased region" description="Basic and acidic residues" evidence="11">
    <location>
        <begin position="266"/>
        <end position="279"/>
    </location>
</feature>
<dbReference type="KEGG" id="tca:664417"/>
<dbReference type="InterPro" id="IPR013010">
    <property type="entry name" value="Znf_SIAH"/>
</dbReference>
<reference evidence="13 14" key="2">
    <citation type="journal article" date="2010" name="Nucleic Acids Res.">
        <title>BeetleBase in 2010: revisions to provide comprehensive genomic information for Tribolium castaneum.</title>
        <authorList>
            <person name="Kim H.S."/>
            <person name="Murphy T."/>
            <person name="Xia J."/>
            <person name="Caragea D."/>
            <person name="Park Y."/>
            <person name="Beeman R.W."/>
            <person name="Lorenzen M.D."/>
            <person name="Butcher S."/>
            <person name="Manak J.R."/>
            <person name="Brown S.J."/>
        </authorList>
    </citation>
    <scope>GENOME REANNOTATION</scope>
    <source>
        <strain evidence="13 14">Georgia GA2</strain>
    </source>
</reference>
<comment type="domain">
    <text evidence="10">The RING-type zinc finger domain is essential for ubiquitin ligase activity.</text>
</comment>
<dbReference type="FunFam" id="3.30.40.10:FF:000041">
    <property type="entry name" value="E3 ubiquitin-protein ligase SINAT3"/>
    <property type="match status" value="1"/>
</dbReference>
<dbReference type="eggNOG" id="KOG3002">
    <property type="taxonomic scope" value="Eukaryota"/>
</dbReference>
<dbReference type="OMA" id="CKRIVYR"/>
<dbReference type="eggNOG" id="KOG2816">
    <property type="taxonomic scope" value="Eukaryota"/>
</dbReference>
<proteinExistence type="inferred from homology"/>
<dbReference type="GO" id="GO:0031624">
    <property type="term" value="F:ubiquitin conjugating enzyme binding"/>
    <property type="evidence" value="ECO:0000318"/>
    <property type="project" value="GO_Central"/>
</dbReference>
<evidence type="ECO:0000256" key="3">
    <source>
        <dbReference type="ARBA" id="ARBA00009119"/>
    </source>
</evidence>
<dbReference type="InterPro" id="IPR004162">
    <property type="entry name" value="SINA-like_animal"/>
</dbReference>
<evidence type="ECO:0000259" key="12">
    <source>
        <dbReference type="PROSITE" id="PS51081"/>
    </source>
</evidence>
<dbReference type="EMBL" id="KQ971354">
    <property type="protein sequence ID" value="KYB26391.1"/>
    <property type="molecule type" value="Genomic_DNA"/>
</dbReference>
<name>A0A139WEW0_TRICA</name>
<dbReference type="Proteomes" id="UP000007266">
    <property type="component" value="Linkage group 7"/>
</dbReference>
<dbReference type="GO" id="GO:0043161">
    <property type="term" value="P:proteasome-mediated ubiquitin-dependent protein catabolic process"/>
    <property type="evidence" value="ECO:0000318"/>
    <property type="project" value="GO_Central"/>
</dbReference>
<dbReference type="PROSITE" id="PS51081">
    <property type="entry name" value="ZF_SIAH"/>
    <property type="match status" value="1"/>
</dbReference>
<dbReference type="InterPro" id="IPR049548">
    <property type="entry name" value="Sina-like_RING"/>
</dbReference>
<dbReference type="PANTHER" id="PTHR45877:SF2">
    <property type="entry name" value="E3 UBIQUITIN-PROTEIN LIGASE SINA-RELATED"/>
    <property type="match status" value="1"/>
</dbReference>
<dbReference type="Pfam" id="PF21362">
    <property type="entry name" value="Sina_RING"/>
    <property type="match status" value="1"/>
</dbReference>
<dbReference type="SUPFAM" id="SSF49599">
    <property type="entry name" value="TRAF domain-like"/>
    <property type="match status" value="1"/>
</dbReference>
<evidence type="ECO:0000256" key="1">
    <source>
        <dbReference type="ARBA" id="ARBA00000900"/>
    </source>
</evidence>
<dbReference type="OrthoDB" id="4788989at2759"/>
<reference evidence="13 14" key="1">
    <citation type="journal article" date="2008" name="Nature">
        <title>The genome of the model beetle and pest Tribolium castaneum.</title>
        <authorList>
            <consortium name="Tribolium Genome Sequencing Consortium"/>
            <person name="Richards S."/>
            <person name="Gibbs R.A."/>
            <person name="Weinstock G.M."/>
            <person name="Brown S.J."/>
            <person name="Denell R."/>
            <person name="Beeman R.W."/>
            <person name="Gibbs R."/>
            <person name="Beeman R.W."/>
            <person name="Brown S.J."/>
            <person name="Bucher G."/>
            <person name="Friedrich M."/>
            <person name="Grimmelikhuijzen C.J."/>
            <person name="Klingler M."/>
            <person name="Lorenzen M."/>
            <person name="Richards S."/>
            <person name="Roth S."/>
            <person name="Schroder R."/>
            <person name="Tautz D."/>
            <person name="Zdobnov E.M."/>
            <person name="Muzny D."/>
            <person name="Gibbs R.A."/>
            <person name="Weinstock G.M."/>
            <person name="Attaway T."/>
            <person name="Bell S."/>
            <person name="Buhay C.J."/>
            <person name="Chandrabose M.N."/>
            <person name="Chavez D."/>
            <person name="Clerk-Blankenburg K.P."/>
            <person name="Cree A."/>
            <person name="Dao M."/>
            <person name="Davis C."/>
            <person name="Chacko J."/>
            <person name="Dinh H."/>
            <person name="Dugan-Rocha S."/>
            <person name="Fowler G."/>
            <person name="Garner T.T."/>
            <person name="Garnes J."/>
            <person name="Gnirke A."/>
            <person name="Hawes A."/>
            <person name="Hernandez J."/>
            <person name="Hines S."/>
            <person name="Holder M."/>
            <person name="Hume J."/>
            <person name="Jhangiani S.N."/>
            <person name="Joshi V."/>
            <person name="Khan Z.M."/>
            <person name="Jackson L."/>
            <person name="Kovar C."/>
            <person name="Kowis A."/>
            <person name="Lee S."/>
            <person name="Lewis L.R."/>
            <person name="Margolis J."/>
            <person name="Morgan M."/>
            <person name="Nazareth L.V."/>
            <person name="Nguyen N."/>
            <person name="Okwuonu G."/>
            <person name="Parker D."/>
            <person name="Richards S."/>
            <person name="Ruiz S.J."/>
            <person name="Santibanez J."/>
            <person name="Savard J."/>
            <person name="Scherer S.E."/>
            <person name="Schneider B."/>
            <person name="Sodergren E."/>
            <person name="Tautz D."/>
            <person name="Vattahil S."/>
            <person name="Villasana D."/>
            <person name="White C.S."/>
            <person name="Wright R."/>
            <person name="Park Y."/>
            <person name="Beeman R.W."/>
            <person name="Lord J."/>
            <person name="Oppert B."/>
            <person name="Lorenzen M."/>
            <person name="Brown S."/>
            <person name="Wang L."/>
            <person name="Savard J."/>
            <person name="Tautz D."/>
            <person name="Richards S."/>
            <person name="Weinstock G."/>
            <person name="Gibbs R.A."/>
            <person name="Liu Y."/>
            <person name="Worley K."/>
            <person name="Weinstock G."/>
            <person name="Elsik C.G."/>
            <person name="Reese J.T."/>
            <person name="Elhaik E."/>
            <person name="Landan G."/>
            <person name="Graur D."/>
            <person name="Arensburger P."/>
            <person name="Atkinson P."/>
            <person name="Beeman R.W."/>
            <person name="Beidler J."/>
            <person name="Brown S.J."/>
            <person name="Demuth J.P."/>
            <person name="Drury D.W."/>
            <person name="Du Y.Z."/>
            <person name="Fujiwara H."/>
            <person name="Lorenzen M."/>
            <person name="Maselli V."/>
            <person name="Osanai M."/>
            <person name="Park Y."/>
            <person name="Robertson H.M."/>
            <person name="Tu Z."/>
            <person name="Wang J.J."/>
            <person name="Wang S."/>
            <person name="Richards S."/>
            <person name="Song H."/>
            <person name="Zhang L."/>
            <person name="Sodergren E."/>
            <person name="Werner D."/>
            <person name="Stanke M."/>
            <person name="Morgenstern B."/>
            <person name="Solovyev V."/>
            <person name="Kosarev P."/>
            <person name="Brown G."/>
            <person name="Chen H.C."/>
            <person name="Ermolaeva O."/>
            <person name="Hlavina W."/>
            <person name="Kapustin Y."/>
            <person name="Kiryutin B."/>
            <person name="Kitts P."/>
            <person name="Maglott D."/>
            <person name="Pruitt K."/>
            <person name="Sapojnikov V."/>
            <person name="Souvorov A."/>
            <person name="Mackey A.J."/>
            <person name="Waterhouse R.M."/>
            <person name="Wyder S."/>
            <person name="Zdobnov E.M."/>
            <person name="Zdobnov E.M."/>
            <person name="Wyder S."/>
            <person name="Kriventseva E.V."/>
            <person name="Kadowaki T."/>
            <person name="Bork P."/>
            <person name="Aranda M."/>
            <person name="Bao R."/>
            <person name="Beermann A."/>
            <person name="Berns N."/>
            <person name="Bolognesi R."/>
            <person name="Bonneton F."/>
            <person name="Bopp D."/>
            <person name="Brown S.J."/>
            <person name="Bucher G."/>
            <person name="Butts T."/>
            <person name="Chaumot A."/>
            <person name="Denell R.E."/>
            <person name="Ferrier D.E."/>
            <person name="Friedrich M."/>
            <person name="Gordon C.M."/>
            <person name="Jindra M."/>
            <person name="Klingler M."/>
            <person name="Lan Q."/>
            <person name="Lattorff H.M."/>
            <person name="Laudet V."/>
            <person name="von Levetsow C."/>
            <person name="Liu Z."/>
            <person name="Lutz R."/>
            <person name="Lynch J.A."/>
            <person name="da Fonseca R.N."/>
            <person name="Posnien N."/>
            <person name="Reuter R."/>
            <person name="Roth S."/>
            <person name="Savard J."/>
            <person name="Schinko J.B."/>
            <person name="Schmitt C."/>
            <person name="Schoppmeier M."/>
            <person name="Schroder R."/>
            <person name="Shippy T.D."/>
            <person name="Simonnet F."/>
            <person name="Marques-Souza H."/>
            <person name="Tautz D."/>
            <person name="Tomoyasu Y."/>
            <person name="Trauner J."/>
            <person name="Van der Zee M."/>
            <person name="Vervoort M."/>
            <person name="Wittkopp N."/>
            <person name="Wimmer E.A."/>
            <person name="Yang X."/>
            <person name="Jones A.K."/>
            <person name="Sattelle D.B."/>
            <person name="Ebert P.R."/>
            <person name="Nelson D."/>
            <person name="Scott J.G."/>
            <person name="Beeman R.W."/>
            <person name="Muthukrishnan S."/>
            <person name="Kramer K.J."/>
            <person name="Arakane Y."/>
            <person name="Beeman R.W."/>
            <person name="Zhu Q."/>
            <person name="Hogenkamp D."/>
            <person name="Dixit R."/>
            <person name="Oppert B."/>
            <person name="Jiang H."/>
            <person name="Zou Z."/>
            <person name="Marshall J."/>
            <person name="Elpidina E."/>
            <person name="Vinokurov K."/>
            <person name="Oppert C."/>
            <person name="Zou Z."/>
            <person name="Evans J."/>
            <person name="Lu Z."/>
            <person name="Zhao P."/>
            <person name="Sumathipala N."/>
            <person name="Altincicek B."/>
            <person name="Vilcinskas A."/>
            <person name="Williams M."/>
            <person name="Hultmark D."/>
            <person name="Hetru C."/>
            <person name="Jiang H."/>
            <person name="Grimmelikhuijzen C.J."/>
            <person name="Hauser F."/>
            <person name="Cazzamali G."/>
            <person name="Williamson M."/>
            <person name="Park Y."/>
            <person name="Li B."/>
            <person name="Tanaka Y."/>
            <person name="Predel R."/>
            <person name="Neupert S."/>
            <person name="Schachtner J."/>
            <person name="Verleyen P."/>
            <person name="Raible F."/>
            <person name="Bork P."/>
            <person name="Friedrich M."/>
            <person name="Walden K.K."/>
            <person name="Robertson H.M."/>
            <person name="Angeli S."/>
            <person name="Foret S."/>
            <person name="Bucher G."/>
            <person name="Schuetz S."/>
            <person name="Maleszka R."/>
            <person name="Wimmer E.A."/>
            <person name="Beeman R.W."/>
            <person name="Lorenzen M."/>
            <person name="Tomoyasu Y."/>
            <person name="Miller S.C."/>
            <person name="Grossmann D."/>
            <person name="Bucher G."/>
        </authorList>
    </citation>
    <scope>NUCLEOTIDE SEQUENCE [LARGE SCALE GENOMIC DNA]</scope>
    <source>
        <strain evidence="13 14">Georgia GA2</strain>
    </source>
</reference>
<feature type="region of interest" description="Disordered" evidence="11">
    <location>
        <begin position="260"/>
        <end position="311"/>
    </location>
</feature>
<keyword evidence="14" id="KW-1185">Reference proteome</keyword>
<evidence type="ECO:0000313" key="13">
    <source>
        <dbReference type="EMBL" id="KYB26391.1"/>
    </source>
</evidence>
<keyword evidence="6 9" id="KW-0863">Zinc-finger</keyword>
<dbReference type="InterPro" id="IPR008974">
    <property type="entry name" value="TRAF-like"/>
</dbReference>
<comment type="function">
    <text evidence="10">E3 ubiquitin-protein ligase that mediates ubiquitination and subsequent proteasomal degradation of target proteins. E3 ubiquitin ligases accept ubiquitin from an E2 ubiquitin-conjugating enzyme in the form of a thioester and then directly transfers the ubiquitin to targeted substrates.</text>
</comment>
<dbReference type="Pfam" id="PF21361">
    <property type="entry name" value="Sina_ZnF"/>
    <property type="match status" value="1"/>
</dbReference>
<dbReference type="Gene3D" id="2.60.210.10">
    <property type="entry name" value="Apoptosis, Tumor Necrosis Factor Receptor Associated Protein 2, Chain A"/>
    <property type="match status" value="1"/>
</dbReference>
<evidence type="ECO:0000256" key="10">
    <source>
        <dbReference type="RuleBase" id="RU201113"/>
    </source>
</evidence>
<accession>A0A139WEW0</accession>
<evidence type="ECO:0000256" key="2">
    <source>
        <dbReference type="ARBA" id="ARBA00004906"/>
    </source>
</evidence>
<keyword evidence="4" id="KW-0808">Transferase</keyword>
<dbReference type="STRING" id="7070.A0A139WEW0"/>
<evidence type="ECO:0000313" key="14">
    <source>
        <dbReference type="Proteomes" id="UP000007266"/>
    </source>
</evidence>
<evidence type="ECO:0000256" key="11">
    <source>
        <dbReference type="SAM" id="MobiDB-lite"/>
    </source>
</evidence>
<dbReference type="EC" id="2.3.2.27" evidence="10"/>
<dbReference type="GO" id="GO:0061630">
    <property type="term" value="F:ubiquitin protein ligase activity"/>
    <property type="evidence" value="ECO:0000318"/>
    <property type="project" value="GO_Central"/>
</dbReference>
<sequence length="311" mass="35806">MEDNLYDELLVELECPICTNYMSPPIRQCATGHSVCDACRNKLPKCALCQGAFTECRNHSLEALAVKMRYPCINKVSGCNAKLSYTERETHELRCPLKGFKCAMEKCTWVGRLEELAAHWASKKMSSKPYHKSNVCHTKMKSESYYVNMVNAYDRLFWFKCKLTKNKLYWAVQYIGNAAEAEGFYYEIEIFKPGRTKKRVLLSDYCQSIELENSQLFGDDSCICINTDAVNGFVSSDQLLIYYLRVNAIKDEKSEQAHGQVTDVAYKTDHGARQRDRSKGPPNLAKKDYKKKYNQHHNSKQNKQKEGFVLL</sequence>
<evidence type="ECO:0000256" key="8">
    <source>
        <dbReference type="ARBA" id="ARBA00022833"/>
    </source>
</evidence>
<keyword evidence="8 10" id="KW-0862">Zinc</keyword>
<evidence type="ECO:0000256" key="4">
    <source>
        <dbReference type="ARBA" id="ARBA00022679"/>
    </source>
</evidence>
<evidence type="ECO:0000256" key="7">
    <source>
        <dbReference type="ARBA" id="ARBA00022786"/>
    </source>
</evidence>
<dbReference type="PANTHER" id="PTHR45877">
    <property type="entry name" value="E3 UBIQUITIN-PROTEIN LIGASE SIAH2"/>
    <property type="match status" value="1"/>
</dbReference>